<proteinExistence type="predicted"/>
<feature type="compositionally biased region" description="Acidic residues" evidence="1">
    <location>
        <begin position="240"/>
        <end position="251"/>
    </location>
</feature>
<name>A0AAQ3WSH1_PASNO</name>
<keyword evidence="4" id="KW-1185">Reference proteome</keyword>
<gene>
    <name evidence="3" type="ORF">U9M48_020908</name>
</gene>
<organism evidence="3 4">
    <name type="scientific">Paspalum notatum var. saurae</name>
    <dbReference type="NCBI Taxonomy" id="547442"/>
    <lineage>
        <taxon>Eukaryota</taxon>
        <taxon>Viridiplantae</taxon>
        <taxon>Streptophyta</taxon>
        <taxon>Embryophyta</taxon>
        <taxon>Tracheophyta</taxon>
        <taxon>Spermatophyta</taxon>
        <taxon>Magnoliopsida</taxon>
        <taxon>Liliopsida</taxon>
        <taxon>Poales</taxon>
        <taxon>Poaceae</taxon>
        <taxon>PACMAD clade</taxon>
        <taxon>Panicoideae</taxon>
        <taxon>Andropogonodae</taxon>
        <taxon>Paspaleae</taxon>
        <taxon>Paspalinae</taxon>
        <taxon>Paspalum</taxon>
    </lineage>
</organism>
<feature type="region of interest" description="Disordered" evidence="1">
    <location>
        <begin position="228"/>
        <end position="251"/>
    </location>
</feature>
<dbReference type="InterPro" id="IPR013201">
    <property type="entry name" value="Prot_inhib_I29"/>
</dbReference>
<evidence type="ECO:0000313" key="3">
    <source>
        <dbReference type="EMBL" id="WVZ72447.1"/>
    </source>
</evidence>
<dbReference type="Pfam" id="PF08246">
    <property type="entry name" value="Inhibitor_I29"/>
    <property type="match status" value="1"/>
</dbReference>
<dbReference type="EMBL" id="CP144748">
    <property type="protein sequence ID" value="WVZ72448.1"/>
    <property type="molecule type" value="Genomic_DNA"/>
</dbReference>
<dbReference type="InterPro" id="IPR038765">
    <property type="entry name" value="Papain-like_cys_pep_sf"/>
</dbReference>
<protein>
    <recommendedName>
        <fullName evidence="2">Cathepsin propeptide inhibitor domain-containing protein</fullName>
    </recommendedName>
</protein>
<accession>A0AAQ3WSH1</accession>
<evidence type="ECO:0000256" key="1">
    <source>
        <dbReference type="SAM" id="MobiDB-lite"/>
    </source>
</evidence>
<evidence type="ECO:0000313" key="4">
    <source>
        <dbReference type="Proteomes" id="UP001341281"/>
    </source>
</evidence>
<dbReference type="SUPFAM" id="SSF54001">
    <property type="entry name" value="Cysteine proteinases"/>
    <property type="match status" value="1"/>
</dbReference>
<dbReference type="Proteomes" id="UP001341281">
    <property type="component" value="Chromosome 04"/>
</dbReference>
<sequence>MALRALGSLLAPRLWPRRIRRAQTQAESWLGIFAQAPPGSVAERPARSFHTMRDLAVGDGVYGAAATAGFAGLLAILYFTKDTEKSDVAGQLTDEEEGRKEVPNREALKERHGYLSQEAAIEDVDEAAMKSRFHDWMKKYGRSYKTEEEKARRFEIFKESVMWADKMNASTQTGARFAPNGFADWTDEECETMDLDLDWEKYNDLNNLMAAKGYLIDDQDQVVGTNLPSGGVQHSHGRLDEDEDDLVVEKM</sequence>
<dbReference type="Gene3D" id="1.10.287.2250">
    <property type="match status" value="1"/>
</dbReference>
<dbReference type="SMART" id="SM00848">
    <property type="entry name" value="Inhibitor_I29"/>
    <property type="match status" value="1"/>
</dbReference>
<dbReference type="EMBL" id="CP144748">
    <property type="protein sequence ID" value="WVZ72447.1"/>
    <property type="molecule type" value="Genomic_DNA"/>
</dbReference>
<evidence type="ECO:0000259" key="2">
    <source>
        <dbReference type="SMART" id="SM00848"/>
    </source>
</evidence>
<feature type="domain" description="Cathepsin propeptide inhibitor" evidence="2">
    <location>
        <begin position="133"/>
        <end position="190"/>
    </location>
</feature>
<dbReference type="AlphaFoldDB" id="A0AAQ3WSH1"/>
<reference evidence="3 4" key="1">
    <citation type="submission" date="2024-02" db="EMBL/GenBank/DDBJ databases">
        <title>High-quality chromosome-scale genome assembly of Pensacola bahiagrass (Paspalum notatum Flugge var. saurae).</title>
        <authorList>
            <person name="Vega J.M."/>
            <person name="Podio M."/>
            <person name="Orjuela J."/>
            <person name="Siena L.A."/>
            <person name="Pessino S.C."/>
            <person name="Combes M.C."/>
            <person name="Mariac C."/>
            <person name="Albertini E."/>
            <person name="Pupilli F."/>
            <person name="Ortiz J.P.A."/>
            <person name="Leblanc O."/>
        </authorList>
    </citation>
    <scope>NUCLEOTIDE SEQUENCE [LARGE SCALE GENOMIC DNA]</scope>
    <source>
        <strain evidence="3">R1</strain>
        <tissue evidence="3">Leaf</tissue>
    </source>
</reference>